<accession>A0A3M7R239</accession>
<comment type="caution">
    <text evidence="1">The sequence shown here is derived from an EMBL/GenBank/DDBJ whole genome shotgun (WGS) entry which is preliminary data.</text>
</comment>
<reference evidence="1 2" key="1">
    <citation type="journal article" date="2018" name="Sci. Rep.">
        <title>Genomic signatures of local adaptation to the degree of environmental predictability in rotifers.</title>
        <authorList>
            <person name="Franch-Gras L."/>
            <person name="Hahn C."/>
            <person name="Garcia-Roger E.M."/>
            <person name="Carmona M.J."/>
            <person name="Serra M."/>
            <person name="Gomez A."/>
        </authorList>
    </citation>
    <scope>NUCLEOTIDE SEQUENCE [LARGE SCALE GENOMIC DNA]</scope>
    <source>
        <strain evidence="1">HYR1</strain>
    </source>
</reference>
<sequence length="61" mass="7257">MSISCDLHSDDKLFRSRSSLNIKYYSTATKNCFYVKLPKILTFFGPEFEEKEITFFHIKLK</sequence>
<proteinExistence type="predicted"/>
<dbReference type="Proteomes" id="UP000276133">
    <property type="component" value="Unassembled WGS sequence"/>
</dbReference>
<evidence type="ECO:0000313" key="2">
    <source>
        <dbReference type="Proteomes" id="UP000276133"/>
    </source>
</evidence>
<protein>
    <submittedName>
        <fullName evidence="1">Uncharacterized protein</fullName>
    </submittedName>
</protein>
<dbReference type="AlphaFoldDB" id="A0A3M7R239"/>
<keyword evidence="2" id="KW-1185">Reference proteome</keyword>
<gene>
    <name evidence="1" type="ORF">BpHYR1_024500</name>
</gene>
<name>A0A3M7R239_BRAPC</name>
<evidence type="ECO:0000313" key="1">
    <source>
        <dbReference type="EMBL" id="RNA17657.1"/>
    </source>
</evidence>
<organism evidence="1 2">
    <name type="scientific">Brachionus plicatilis</name>
    <name type="common">Marine rotifer</name>
    <name type="synonym">Brachionus muelleri</name>
    <dbReference type="NCBI Taxonomy" id="10195"/>
    <lineage>
        <taxon>Eukaryota</taxon>
        <taxon>Metazoa</taxon>
        <taxon>Spiralia</taxon>
        <taxon>Gnathifera</taxon>
        <taxon>Rotifera</taxon>
        <taxon>Eurotatoria</taxon>
        <taxon>Monogononta</taxon>
        <taxon>Pseudotrocha</taxon>
        <taxon>Ploima</taxon>
        <taxon>Brachionidae</taxon>
        <taxon>Brachionus</taxon>
    </lineage>
</organism>
<dbReference type="EMBL" id="REGN01004408">
    <property type="protein sequence ID" value="RNA17657.1"/>
    <property type="molecule type" value="Genomic_DNA"/>
</dbReference>